<sequence length="1688" mass="172599">MDFPSQYPDSPARPLAGPARSRLVARQARTSSLKPYYRGSTGIAANLQPEPARDPTASSSKHTDSLSPQSFSLERAASSSSQRKPTSSGLFGSIGRAITKPLSWLSSSTGVAKSDLADLPMPFSSSTDSLTSLARRGASRLIASNGNNRDSLDEDGNDVSLAARAVGARLAAGVLRGSSSVRDIESHDSSNVESPIPPLRRSVRNAATNTLSPPPPVASSSRKRLTSSTSMSALTTVSSRRNTRSSTRALDLGSTAAEKGDEMEIVTSRSPSPALSNASAAIRSHGRQRLSLGPNTFQGVSHQTGASNLVSPALRRSSSLRPESEANQLPPSQSTPSFVFGFGTEKRFSGAPFGSPQAPPSASPFNLPSRSPLAPRGSRLSFRGHGGSDHGLTPSSPNRLRGSSLQPSASVGPGSRVSSRLGASQDGRSTPRRRQWNTLNLTPRGKASEGEELMREHSKLGQDLDGRMGSPHQSSASLLGKRDADMSVDMDEDRMSSISQSARKRQMVWDSELGFISREELRAREPAPPVPKNEAERILNVLESMRTPLGDARRENNVRTMTPSRHMNTVPVPLPVADRSGASSSMSGPSPKKSTQTSMAASVAPYSRALRKSKLSQSHLPVDEQSGMRARLRRSRQAVPAEANEGEEMDFVTDEDIELTKVGRKDKGMRVSKRGSTKEKRLQQRTYEEDDVEEDVAFKAEEQEQEQEKDVEEGPRPRTRGAVTRSMATKTSKENVTSRQSTKVPDAKKGEGQAAGEKEKQGPLDSSRQVVEQHTKPAAPTSQRISLSAARPASQKKDKFSVRSDSDASQPRERSSLRQGAAKTTRTHASSGRISAWEEDLEEDEDLPDADELSKIKLPTNLFPSGFSFGGSNTSASSSTGSTPVPPNKPVIASAAPSFTFKPAETEAPKSNGVGPNPSAAAKPITSGSSLLSRLGDKVPGSEKGPEASSTTPSKPLAPPPATGAFSFVAPTRENPKTTFSFAAPPKPAEGSASAEASPAAKPSTPSSDFFSAPPSGTSTPKLDNEKKSGPVPNFFGSSLSKSSETEKRKQDDQEAKSGSSTPSFSFSKPSDKPLGGFGEKEKPLAAAEAPKPLVATSNPFGGLNGATAPFTTATPAATKPFTFGEANKTSVPQSASVPASPFSVSFGGGPSSKRPADDEGTSEKKVDEEQPAKKAVFSFGPVGGQSEKKEIKPPAVTAPSTAGSFGGFGTQPSGPKPDGKAAAPAKVPNFFGAPSASSNASSSNPSPAATFSFGKPASTTKEASTASQQPSEATTSASKPTFTFGATSTTPSNPIASQDSKPKTGNIFTGFGATSTAATPAAATSVRPATFGSSSEMMEDSPFTNGGAAPTASKFTFGTPSASAATTTGSGPKVTATAPFTFGTPSTTPPTQSGTSTPRFGSPAPASSSGPSATNMFGQPSASSQAQGTTASTASAGSSPAPMFTFGSPAPLFGGASAGGSTASVGGSTGFGAGSAATGLTTTAAAAAPPSSGAAFTFGASSTSSGTSGPKPGGGFTFGTPSTTLPQQASSQPNQGAPQTPAPTFSFGSGANTPTNAGGMFQFGATNGGGGGGSAPFVFGASGTPAAGGPTNSITNSTSSPAAPMFGASAGANAPPQPSSPFAFNANMPTVSFGGPPQHAAPATPTPPGSAGSGATPGGSGMFSIGSAPSSTPGGRTIKPLRGRRRN</sequence>
<dbReference type="EMBL" id="KZ819701">
    <property type="protein sequence ID" value="PWN53986.1"/>
    <property type="molecule type" value="Genomic_DNA"/>
</dbReference>
<gene>
    <name evidence="1" type="ORF">IE53DRAFT_365862</name>
</gene>
<accession>A0ACD0P7P8</accession>
<evidence type="ECO:0000313" key="1">
    <source>
        <dbReference type="EMBL" id="PWN53986.1"/>
    </source>
</evidence>
<keyword evidence="2" id="KW-1185">Reference proteome</keyword>
<reference evidence="1 2" key="1">
    <citation type="journal article" date="2018" name="Mol. Biol. Evol.">
        <title>Broad Genomic Sampling Reveals a Smut Pathogenic Ancestry of the Fungal Clade Ustilaginomycotina.</title>
        <authorList>
            <person name="Kijpornyongpan T."/>
            <person name="Mondo S.J."/>
            <person name="Barry K."/>
            <person name="Sandor L."/>
            <person name="Lee J."/>
            <person name="Lipzen A."/>
            <person name="Pangilinan J."/>
            <person name="LaButti K."/>
            <person name="Hainaut M."/>
            <person name="Henrissat B."/>
            <person name="Grigoriev I.V."/>
            <person name="Spatafora J.W."/>
            <person name="Aime M.C."/>
        </authorList>
    </citation>
    <scope>NUCLEOTIDE SEQUENCE [LARGE SCALE GENOMIC DNA]</scope>
    <source>
        <strain evidence="1 2">SA 807</strain>
    </source>
</reference>
<proteinExistence type="predicted"/>
<name>A0ACD0P7P8_9BASI</name>
<dbReference type="Proteomes" id="UP000245626">
    <property type="component" value="Unassembled WGS sequence"/>
</dbReference>
<evidence type="ECO:0000313" key="2">
    <source>
        <dbReference type="Proteomes" id="UP000245626"/>
    </source>
</evidence>
<organism evidence="1 2">
    <name type="scientific">Violaceomyces palustris</name>
    <dbReference type="NCBI Taxonomy" id="1673888"/>
    <lineage>
        <taxon>Eukaryota</taxon>
        <taxon>Fungi</taxon>
        <taxon>Dikarya</taxon>
        <taxon>Basidiomycota</taxon>
        <taxon>Ustilaginomycotina</taxon>
        <taxon>Ustilaginomycetes</taxon>
        <taxon>Violaceomycetales</taxon>
        <taxon>Violaceomycetaceae</taxon>
        <taxon>Violaceomyces</taxon>
    </lineage>
</organism>
<protein>
    <submittedName>
        <fullName evidence="1">Uncharacterized protein</fullName>
    </submittedName>
</protein>